<name>A0ACD4NI88_9HYPH</name>
<organism evidence="1 2">
    <name type="scientific">Antarcticirhabdus aurantiaca</name>
    <dbReference type="NCBI Taxonomy" id="2606717"/>
    <lineage>
        <taxon>Bacteria</taxon>
        <taxon>Pseudomonadati</taxon>
        <taxon>Pseudomonadota</taxon>
        <taxon>Alphaproteobacteria</taxon>
        <taxon>Hyphomicrobiales</taxon>
        <taxon>Aurantimonadaceae</taxon>
        <taxon>Antarcticirhabdus</taxon>
    </lineage>
</organism>
<proteinExistence type="predicted"/>
<protein>
    <submittedName>
        <fullName evidence="1">BA14K family protein</fullName>
    </submittedName>
</protein>
<evidence type="ECO:0000313" key="2">
    <source>
        <dbReference type="Proteomes" id="UP001163223"/>
    </source>
</evidence>
<sequence length="178" mass="20382">MRILKAFGAKSLAVALALSMAPVAVPAGTPLVGASQAQAQDFFVGGPRHWRGDRGHWRGDRGRWRDWDRPRYHHRDRGDAAAAAIVGGIVGLGIGAAIASQPRYYEPAPRYYERAPRYYERRVHRPAPVYRAAPRYYSSNVLRPWSREWYDYCSARYRSFDPRSGTFQPYHGPRQFCR</sequence>
<gene>
    <name evidence="1" type="ORF">OXU80_16670</name>
</gene>
<evidence type="ECO:0000313" key="1">
    <source>
        <dbReference type="EMBL" id="WAJ26505.1"/>
    </source>
</evidence>
<dbReference type="EMBL" id="CP113520">
    <property type="protein sequence ID" value="WAJ26505.1"/>
    <property type="molecule type" value="Genomic_DNA"/>
</dbReference>
<accession>A0ACD4NI88</accession>
<keyword evidence="2" id="KW-1185">Reference proteome</keyword>
<reference evidence="1" key="1">
    <citation type="submission" date="2022-11" db="EMBL/GenBank/DDBJ databases">
        <title>beta-Carotene-producing bacterium, Jeongeuplla avenae sp. nov., alleviates the salt stress of Arabidopsis seedlings.</title>
        <authorList>
            <person name="Jiang L."/>
            <person name="Lee J."/>
        </authorList>
    </citation>
    <scope>NUCLEOTIDE SEQUENCE</scope>
    <source>
        <strain evidence="1">DY_R2A_6</strain>
    </source>
</reference>
<dbReference type="Proteomes" id="UP001163223">
    <property type="component" value="Chromosome"/>
</dbReference>